<keyword evidence="5" id="KW-0547">Nucleotide-binding</keyword>
<keyword evidence="6" id="KW-0460">Magnesium</keyword>
<dbReference type="PANTHER" id="PTHR46498">
    <property type="entry name" value="GTP-BINDING PROTEIN 8"/>
    <property type="match status" value="1"/>
</dbReference>
<gene>
    <name evidence="9" type="ORF">AGOR_G00220530</name>
</gene>
<proteinExistence type="inferred from homology"/>
<dbReference type="FunFam" id="3.40.50.300:FF:000857">
    <property type="entry name" value="GTP-binding protein 8 isoform X1"/>
    <property type="match status" value="1"/>
</dbReference>
<dbReference type="InterPro" id="IPR052279">
    <property type="entry name" value="EngB_GTPase"/>
</dbReference>
<dbReference type="Pfam" id="PF01926">
    <property type="entry name" value="MMR_HSR1"/>
    <property type="match status" value="1"/>
</dbReference>
<dbReference type="GO" id="GO:0046872">
    <property type="term" value="F:metal ion binding"/>
    <property type="evidence" value="ECO:0007669"/>
    <property type="project" value="UniProtKB-KW"/>
</dbReference>
<dbReference type="Gene3D" id="3.40.50.300">
    <property type="entry name" value="P-loop containing nucleotide triphosphate hydrolases"/>
    <property type="match status" value="1"/>
</dbReference>
<dbReference type="InterPro" id="IPR030393">
    <property type="entry name" value="G_ENGB_dom"/>
</dbReference>
<comment type="cofactor">
    <cofactor evidence="1">
        <name>Mg(2+)</name>
        <dbReference type="ChEBI" id="CHEBI:18420"/>
    </cofactor>
</comment>
<dbReference type="GO" id="GO:0005739">
    <property type="term" value="C:mitochondrion"/>
    <property type="evidence" value="ECO:0007669"/>
    <property type="project" value="TreeGrafter"/>
</dbReference>
<protein>
    <recommendedName>
        <fullName evidence="3">GTP-binding protein 8</fullName>
    </recommendedName>
</protein>
<dbReference type="InterPro" id="IPR006073">
    <property type="entry name" value="GTP-bd"/>
</dbReference>
<organism evidence="9 10">
    <name type="scientific">Albula goreensis</name>
    <dbReference type="NCBI Taxonomy" id="1534307"/>
    <lineage>
        <taxon>Eukaryota</taxon>
        <taxon>Metazoa</taxon>
        <taxon>Chordata</taxon>
        <taxon>Craniata</taxon>
        <taxon>Vertebrata</taxon>
        <taxon>Euteleostomi</taxon>
        <taxon>Actinopterygii</taxon>
        <taxon>Neopterygii</taxon>
        <taxon>Teleostei</taxon>
        <taxon>Albuliformes</taxon>
        <taxon>Albulidae</taxon>
        <taxon>Albula</taxon>
    </lineage>
</organism>
<keyword evidence="10" id="KW-1185">Reference proteome</keyword>
<evidence type="ECO:0000256" key="7">
    <source>
        <dbReference type="ARBA" id="ARBA00023134"/>
    </source>
</evidence>
<keyword evidence="4" id="KW-0479">Metal-binding</keyword>
<dbReference type="AlphaFoldDB" id="A0A8T3CNS8"/>
<dbReference type="EMBL" id="JAERUA010000021">
    <property type="protein sequence ID" value="KAI1885470.1"/>
    <property type="molecule type" value="Genomic_DNA"/>
</dbReference>
<evidence type="ECO:0000313" key="10">
    <source>
        <dbReference type="Proteomes" id="UP000829720"/>
    </source>
</evidence>
<evidence type="ECO:0000256" key="5">
    <source>
        <dbReference type="ARBA" id="ARBA00022741"/>
    </source>
</evidence>
<evidence type="ECO:0000256" key="4">
    <source>
        <dbReference type="ARBA" id="ARBA00022723"/>
    </source>
</evidence>
<evidence type="ECO:0000256" key="1">
    <source>
        <dbReference type="ARBA" id="ARBA00001946"/>
    </source>
</evidence>
<dbReference type="SUPFAM" id="SSF52540">
    <property type="entry name" value="P-loop containing nucleoside triphosphate hydrolases"/>
    <property type="match status" value="1"/>
</dbReference>
<dbReference type="NCBIfam" id="TIGR03598">
    <property type="entry name" value="GTPase_YsxC"/>
    <property type="match status" value="1"/>
</dbReference>
<dbReference type="InterPro" id="IPR027417">
    <property type="entry name" value="P-loop_NTPase"/>
</dbReference>
<feature type="domain" description="EngB-type G" evidence="8">
    <location>
        <begin position="109"/>
        <end position="282"/>
    </location>
</feature>
<dbReference type="GO" id="GO:0005525">
    <property type="term" value="F:GTP binding"/>
    <property type="evidence" value="ECO:0007669"/>
    <property type="project" value="UniProtKB-KW"/>
</dbReference>
<keyword evidence="7" id="KW-0342">GTP-binding</keyword>
<evidence type="ECO:0000256" key="2">
    <source>
        <dbReference type="ARBA" id="ARBA00009638"/>
    </source>
</evidence>
<dbReference type="Proteomes" id="UP000829720">
    <property type="component" value="Unassembled WGS sequence"/>
</dbReference>
<evidence type="ECO:0000259" key="8">
    <source>
        <dbReference type="PROSITE" id="PS51706"/>
    </source>
</evidence>
<comment type="similarity">
    <text evidence="2">Belongs to the TRAFAC class TrmE-Era-EngA-EngB-Septin-like GTPase superfamily. EngB GTPase family.</text>
</comment>
<comment type="caution">
    <text evidence="9">The sequence shown here is derived from an EMBL/GenBank/DDBJ whole genome shotgun (WGS) entry which is preliminary data.</text>
</comment>
<dbReference type="InterPro" id="IPR019987">
    <property type="entry name" value="GTP-bd_ribosome_bio_YsxC"/>
</dbReference>
<evidence type="ECO:0000256" key="3">
    <source>
        <dbReference type="ARBA" id="ARBA00015370"/>
    </source>
</evidence>
<name>A0A8T3CNS8_9TELE</name>
<evidence type="ECO:0000256" key="6">
    <source>
        <dbReference type="ARBA" id="ARBA00022842"/>
    </source>
</evidence>
<dbReference type="PROSITE" id="PS51706">
    <property type="entry name" value="G_ENGB"/>
    <property type="match status" value="1"/>
</dbReference>
<accession>A0A8T3CNS8</accession>
<sequence length="298" mass="33467">MAVDLRRVLGFKAWTSLFWGTPHSWRFTHSLASCMQAAHLPERRLKALLYPASELQAYLAAGGKEDQLTLFHPSLELMAKAEKLFTPSPKHHIHYWSSAVRLDHAPSLQQPEVCFIGRSNVGKSSLIRALFSLVPDIEVRVSKTPGHTKKLNFFRVGRAFTVVDMPGYGYRAPRDFVEIVESYLETRSNLVRTFLLVDGVVGLQKADRVAVEMCEEFGLPYVIVLTKIDKGRQGALLRNLIQLQEIIQKHTGACYPQPFLVSSTSFSGVYLLRSFIAHVTGNLDQGITTNKSQPERVS</sequence>
<evidence type="ECO:0000313" key="9">
    <source>
        <dbReference type="EMBL" id="KAI1885470.1"/>
    </source>
</evidence>
<dbReference type="OrthoDB" id="391988at2759"/>
<reference evidence="9" key="1">
    <citation type="submission" date="2021-01" db="EMBL/GenBank/DDBJ databases">
        <authorList>
            <person name="Zahm M."/>
            <person name="Roques C."/>
            <person name="Cabau C."/>
            <person name="Klopp C."/>
            <person name="Donnadieu C."/>
            <person name="Jouanno E."/>
            <person name="Lampietro C."/>
            <person name="Louis A."/>
            <person name="Herpin A."/>
            <person name="Echchiki A."/>
            <person name="Berthelot C."/>
            <person name="Parey E."/>
            <person name="Roest-Crollius H."/>
            <person name="Braasch I."/>
            <person name="Postlethwait J."/>
            <person name="Bobe J."/>
            <person name="Montfort J."/>
            <person name="Bouchez O."/>
            <person name="Begum T."/>
            <person name="Mejri S."/>
            <person name="Adams A."/>
            <person name="Chen W.-J."/>
            <person name="Guiguen Y."/>
        </authorList>
    </citation>
    <scope>NUCLEOTIDE SEQUENCE</scope>
    <source>
        <tissue evidence="9">Blood</tissue>
    </source>
</reference>
<dbReference type="PANTHER" id="PTHR46498:SF1">
    <property type="entry name" value="GTP-BINDING PROTEIN 8"/>
    <property type="match status" value="1"/>
</dbReference>
<dbReference type="CDD" id="cd01876">
    <property type="entry name" value="YihA_EngB"/>
    <property type="match status" value="1"/>
</dbReference>